<dbReference type="PANTHER" id="PTHR45168">
    <property type="entry name" value="DNAJ HOMOLOG SUBFAMILY B MEMBER 2"/>
    <property type="match status" value="1"/>
</dbReference>
<dbReference type="EnsemblMetazoa" id="XM_022794123">
    <property type="protein sequence ID" value="XP_022649858"/>
    <property type="gene ID" value="LOC111245568"/>
</dbReference>
<sequence>MSDEFTRRSFPDPYATLGIKRAATPDEVKKAYRRLALKWHPDKNPNNLKEAEQRFKEISQAYEILSVEKKRFIYDKHNERWGPGKDNPKSSTDPNHGWKEFEELLASFDIRKPEDIFKDFFQDEQLAKDLAELCGKAISCVVSSVAENLRKHLNSHVVLIQKRTQALACWRPTLNEHRDSLGQHRMAHTRAFTRLPQRDLYAVLGVKRTATSEEVKKAYRKLALRWHPDKNPHNREEAERRFKEISEAYEILSDERKRRIYDAYGGHRGIPASGSVRAATSSPWPSSYSSRVWDKDIEEFLASFRFRNPEDVFKEFFRDDNFSDLASFFGKTIRINIQSGPQTRPGYRSPHYHRNATNPFARTSTQSPSSSSPSDPSPKTRSSTRMAKMTSVHFVNGRRIETTRYMEGGKEIVITKEDGVVTKKTINGKPEPL</sequence>
<dbReference type="SMART" id="SM00271">
    <property type="entry name" value="DnaJ"/>
    <property type="match status" value="2"/>
</dbReference>
<accession>A0A7M7JC21</accession>
<evidence type="ECO:0000256" key="1">
    <source>
        <dbReference type="ARBA" id="ARBA00023186"/>
    </source>
</evidence>
<dbReference type="PRINTS" id="PR00625">
    <property type="entry name" value="JDOMAIN"/>
</dbReference>
<protein>
    <recommendedName>
        <fullName evidence="3">J domain-containing protein</fullName>
    </recommendedName>
</protein>
<dbReference type="CDD" id="cd06257">
    <property type="entry name" value="DnaJ"/>
    <property type="match status" value="2"/>
</dbReference>
<dbReference type="Gene3D" id="1.10.287.110">
    <property type="entry name" value="DnaJ domain"/>
    <property type="match status" value="2"/>
</dbReference>
<organism evidence="4 5">
    <name type="scientific">Varroa destructor</name>
    <name type="common">Honeybee mite</name>
    <dbReference type="NCBI Taxonomy" id="109461"/>
    <lineage>
        <taxon>Eukaryota</taxon>
        <taxon>Metazoa</taxon>
        <taxon>Ecdysozoa</taxon>
        <taxon>Arthropoda</taxon>
        <taxon>Chelicerata</taxon>
        <taxon>Arachnida</taxon>
        <taxon>Acari</taxon>
        <taxon>Parasitiformes</taxon>
        <taxon>Mesostigmata</taxon>
        <taxon>Gamasina</taxon>
        <taxon>Dermanyssoidea</taxon>
        <taxon>Varroidae</taxon>
        <taxon>Varroa</taxon>
    </lineage>
</organism>
<dbReference type="InterPro" id="IPR018253">
    <property type="entry name" value="DnaJ_domain_CS"/>
</dbReference>
<dbReference type="Proteomes" id="UP000594260">
    <property type="component" value="Unplaced"/>
</dbReference>
<dbReference type="RefSeq" id="XP_022649858.1">
    <property type="nucleotide sequence ID" value="XM_022794123.1"/>
</dbReference>
<dbReference type="SUPFAM" id="SSF46565">
    <property type="entry name" value="Chaperone J-domain"/>
    <property type="match status" value="2"/>
</dbReference>
<evidence type="ECO:0000259" key="3">
    <source>
        <dbReference type="PROSITE" id="PS50076"/>
    </source>
</evidence>
<evidence type="ECO:0000313" key="4">
    <source>
        <dbReference type="EnsemblMetazoa" id="XP_022649858"/>
    </source>
</evidence>
<feature type="region of interest" description="Disordered" evidence="2">
    <location>
        <begin position="337"/>
        <end position="391"/>
    </location>
</feature>
<dbReference type="GO" id="GO:0051082">
    <property type="term" value="F:unfolded protein binding"/>
    <property type="evidence" value="ECO:0007669"/>
    <property type="project" value="InterPro"/>
</dbReference>
<dbReference type="FunFam" id="1.10.287.110:FF:000021">
    <property type="entry name" value="DnaJ (Hsp40) homolog, subfamily B, member 2"/>
    <property type="match status" value="1"/>
</dbReference>
<dbReference type="InParanoid" id="A0A7M7JC21"/>
<evidence type="ECO:0000256" key="2">
    <source>
        <dbReference type="SAM" id="MobiDB-lite"/>
    </source>
</evidence>
<feature type="domain" description="J" evidence="3">
    <location>
        <begin position="199"/>
        <end position="265"/>
    </location>
</feature>
<dbReference type="GO" id="GO:0005737">
    <property type="term" value="C:cytoplasm"/>
    <property type="evidence" value="ECO:0007669"/>
    <property type="project" value="UniProtKB-ARBA"/>
</dbReference>
<dbReference type="PANTHER" id="PTHR45168:SF3">
    <property type="entry name" value="DNAJ HEAT SHOCK PROTEIN FAMILY (HSP40) MEMBER B2"/>
    <property type="match status" value="1"/>
</dbReference>
<keyword evidence="5" id="KW-1185">Reference proteome</keyword>
<proteinExistence type="predicted"/>
<dbReference type="InterPro" id="IPR036869">
    <property type="entry name" value="J_dom_sf"/>
</dbReference>
<dbReference type="PROSITE" id="PS50076">
    <property type="entry name" value="DNAJ_2"/>
    <property type="match status" value="2"/>
</dbReference>
<dbReference type="InterPro" id="IPR043183">
    <property type="entry name" value="DNJB2/6-like"/>
</dbReference>
<reference evidence="4" key="1">
    <citation type="submission" date="2021-01" db="UniProtKB">
        <authorList>
            <consortium name="EnsemblMetazoa"/>
        </authorList>
    </citation>
    <scope>IDENTIFICATION</scope>
</reference>
<dbReference type="Pfam" id="PF00226">
    <property type="entry name" value="DnaJ"/>
    <property type="match status" value="2"/>
</dbReference>
<dbReference type="GeneID" id="111245568"/>
<dbReference type="AlphaFoldDB" id="A0A7M7JC21"/>
<keyword evidence="1" id="KW-0143">Chaperone</keyword>
<dbReference type="KEGG" id="vde:111245568"/>
<dbReference type="OrthoDB" id="10250354at2759"/>
<dbReference type="PROSITE" id="PS00636">
    <property type="entry name" value="DNAJ_1"/>
    <property type="match status" value="1"/>
</dbReference>
<name>A0A7M7JC21_VARDE</name>
<feature type="domain" description="J" evidence="3">
    <location>
        <begin position="12"/>
        <end position="78"/>
    </location>
</feature>
<evidence type="ECO:0000313" key="5">
    <source>
        <dbReference type="Proteomes" id="UP000594260"/>
    </source>
</evidence>
<dbReference type="InterPro" id="IPR001623">
    <property type="entry name" value="DnaJ_domain"/>
</dbReference>
<feature type="compositionally biased region" description="Low complexity" evidence="2">
    <location>
        <begin position="362"/>
        <end position="385"/>
    </location>
</feature>
<dbReference type="GO" id="GO:0030544">
    <property type="term" value="F:Hsp70 protein binding"/>
    <property type="evidence" value="ECO:0007669"/>
    <property type="project" value="InterPro"/>
</dbReference>